<dbReference type="EMBL" id="KN644133">
    <property type="protein sequence ID" value="KHN42783.1"/>
    <property type="molecule type" value="Genomic_DNA"/>
</dbReference>
<dbReference type="Proteomes" id="UP000053555">
    <property type="component" value="Unassembled WGS sequence"/>
</dbReference>
<dbReference type="AlphaFoldDB" id="A0A0B2SDB4"/>
<gene>
    <name evidence="2" type="ORF">glysoja_038345</name>
</gene>
<dbReference type="GO" id="GO:0005773">
    <property type="term" value="C:vacuole"/>
    <property type="evidence" value="ECO:0007669"/>
    <property type="project" value="GOC"/>
</dbReference>
<dbReference type="GO" id="GO:0051603">
    <property type="term" value="P:proteolysis involved in protein catabolic process"/>
    <property type="evidence" value="ECO:0007669"/>
    <property type="project" value="TreeGrafter"/>
</dbReference>
<sequence>MMVVLIRVDGAAARPNQKEWDLVIKLLTEPVDADLDEVGTQWMILMAGSNGYGNYRHQLLIKGGLKEENIVVFVYNDIASNKLNPRHGVIINHPEGEDLYAGVPKINNASFSSSPCSSQILWVQPRLPCFDFTPLETKVKVMPID</sequence>
<accession>A0A0B2SDB4</accession>
<name>A0A0B2SDB4_GLYSO</name>
<dbReference type="InterPro" id="IPR001096">
    <property type="entry name" value="Peptidase_C13"/>
</dbReference>
<protein>
    <submittedName>
        <fullName evidence="2">Vacuolar-processing enzyme</fullName>
        <ecNumber evidence="2">3.4.22.34</ecNumber>
    </submittedName>
</protein>
<dbReference type="GO" id="GO:0004197">
    <property type="term" value="F:cysteine-type endopeptidase activity"/>
    <property type="evidence" value="ECO:0007669"/>
    <property type="project" value="UniProtKB-EC"/>
</dbReference>
<keyword evidence="2" id="KW-0378">Hydrolase</keyword>
<dbReference type="EC" id="3.4.22.34" evidence="2"/>
<evidence type="ECO:0000256" key="1">
    <source>
        <dbReference type="ARBA" id="ARBA00009941"/>
    </source>
</evidence>
<dbReference type="GO" id="GO:0006624">
    <property type="term" value="P:vacuolar protein processing"/>
    <property type="evidence" value="ECO:0007669"/>
    <property type="project" value="TreeGrafter"/>
</dbReference>
<dbReference type="Gene3D" id="3.40.50.1460">
    <property type="match status" value="1"/>
</dbReference>
<dbReference type="PANTHER" id="PTHR12000:SF42">
    <property type="entry name" value="LEGUMAIN"/>
    <property type="match status" value="1"/>
</dbReference>
<dbReference type="Pfam" id="PF01650">
    <property type="entry name" value="Peptidase_C13"/>
    <property type="match status" value="1"/>
</dbReference>
<proteinExistence type="inferred from homology"/>
<dbReference type="PANTHER" id="PTHR12000">
    <property type="entry name" value="HEMOGLOBINASE FAMILY MEMBER"/>
    <property type="match status" value="1"/>
</dbReference>
<organism evidence="2">
    <name type="scientific">Glycine soja</name>
    <name type="common">Wild soybean</name>
    <dbReference type="NCBI Taxonomy" id="3848"/>
    <lineage>
        <taxon>Eukaryota</taxon>
        <taxon>Viridiplantae</taxon>
        <taxon>Streptophyta</taxon>
        <taxon>Embryophyta</taxon>
        <taxon>Tracheophyta</taxon>
        <taxon>Spermatophyta</taxon>
        <taxon>Magnoliopsida</taxon>
        <taxon>eudicotyledons</taxon>
        <taxon>Gunneridae</taxon>
        <taxon>Pentapetalae</taxon>
        <taxon>rosids</taxon>
        <taxon>fabids</taxon>
        <taxon>Fabales</taxon>
        <taxon>Fabaceae</taxon>
        <taxon>Papilionoideae</taxon>
        <taxon>50 kb inversion clade</taxon>
        <taxon>NPAAA clade</taxon>
        <taxon>indigoferoid/millettioid clade</taxon>
        <taxon>Phaseoleae</taxon>
        <taxon>Glycine</taxon>
        <taxon>Glycine subgen. Soja</taxon>
    </lineage>
</organism>
<reference evidence="2" key="1">
    <citation type="submission" date="2014-07" db="EMBL/GenBank/DDBJ databases">
        <title>Identification of a novel salt tolerance gene in wild soybean by whole-genome sequencing.</title>
        <authorList>
            <person name="Lam H.-M."/>
            <person name="Qi X."/>
            <person name="Li M.-W."/>
            <person name="Liu X."/>
            <person name="Xie M."/>
            <person name="Ni M."/>
            <person name="Xu X."/>
        </authorList>
    </citation>
    <scope>NUCLEOTIDE SEQUENCE [LARGE SCALE GENOMIC DNA]</scope>
    <source>
        <tissue evidence="2">Root</tissue>
    </source>
</reference>
<comment type="similarity">
    <text evidence="1">Belongs to the peptidase C13 family.</text>
</comment>
<evidence type="ECO:0000313" key="2">
    <source>
        <dbReference type="EMBL" id="KHN42783.1"/>
    </source>
</evidence>